<comment type="caution">
    <text evidence="9">Lacks conserved residue(s) required for the propagation of feature annotation.</text>
</comment>
<feature type="binding site" evidence="9">
    <location>
        <position position="96"/>
    </location>
    <ligand>
        <name>Mg(2+)</name>
        <dbReference type="ChEBI" id="CHEBI:18420"/>
        <label>1</label>
    </ligand>
</feature>
<gene>
    <name evidence="9" type="primary">trpD</name>
    <name evidence="12" type="ORF">HJA_12149</name>
</gene>
<keyword evidence="2 9" id="KW-0028">Amino-acid biosynthesis</keyword>
<comment type="subunit">
    <text evidence="9">Homodimer.</text>
</comment>
<dbReference type="Gene3D" id="1.20.970.10">
    <property type="entry name" value="Transferase, Pyrimidine Nucleoside Phosphorylase, Chain C"/>
    <property type="match status" value="1"/>
</dbReference>
<dbReference type="RefSeq" id="WP_035582632.1">
    <property type="nucleotide sequence ID" value="NZ_ARYJ01000007.1"/>
</dbReference>
<dbReference type="InterPro" id="IPR036320">
    <property type="entry name" value="Glycosyl_Trfase_fam3_N_dom_sf"/>
</dbReference>
<dbReference type="InterPro" id="IPR017459">
    <property type="entry name" value="Glycosyl_Trfase_fam3_N_dom"/>
</dbReference>
<keyword evidence="9" id="KW-0460">Magnesium</keyword>
<feature type="binding site" evidence="9">
    <location>
        <position position="229"/>
    </location>
    <ligand>
        <name>Mg(2+)</name>
        <dbReference type="ChEBI" id="CHEBI:18420"/>
        <label>2</label>
    </ligand>
</feature>
<comment type="similarity">
    <text evidence="8">In the C-terminal section; belongs to the anthranilate phosphoribosyltransferase family.</text>
</comment>
<dbReference type="InterPro" id="IPR005940">
    <property type="entry name" value="Anthranilate_Pribosyl_Tfrase"/>
</dbReference>
<evidence type="ECO:0000259" key="10">
    <source>
        <dbReference type="Pfam" id="PF00591"/>
    </source>
</evidence>
<dbReference type="PANTHER" id="PTHR43285">
    <property type="entry name" value="ANTHRANILATE PHOSPHORIBOSYLTRANSFERASE"/>
    <property type="match status" value="1"/>
</dbReference>
<feature type="binding site" evidence="9">
    <location>
        <position position="92"/>
    </location>
    <ligand>
        <name>5-phospho-alpha-D-ribose 1-diphosphate</name>
        <dbReference type="ChEBI" id="CHEBI:58017"/>
    </ligand>
</feature>
<dbReference type="GO" id="GO:0004048">
    <property type="term" value="F:anthranilate phosphoribosyltransferase activity"/>
    <property type="evidence" value="ECO:0007669"/>
    <property type="project" value="UniProtKB-UniRule"/>
</dbReference>
<comment type="similarity">
    <text evidence="9">Belongs to the anthranilate phosphoribosyltransferase family.</text>
</comment>
<feature type="binding site" evidence="9">
    <location>
        <position position="84"/>
    </location>
    <ligand>
        <name>5-phospho-alpha-D-ribose 1-diphosphate</name>
        <dbReference type="ChEBI" id="CHEBI:58017"/>
    </ligand>
</feature>
<keyword evidence="3 9" id="KW-0328">Glycosyltransferase</keyword>
<organism evidence="12 13">
    <name type="scientific">Hyphomonas jannaschiana VP2</name>
    <dbReference type="NCBI Taxonomy" id="1280952"/>
    <lineage>
        <taxon>Bacteria</taxon>
        <taxon>Pseudomonadati</taxon>
        <taxon>Pseudomonadota</taxon>
        <taxon>Alphaproteobacteria</taxon>
        <taxon>Hyphomonadales</taxon>
        <taxon>Hyphomonadaceae</taxon>
        <taxon>Hyphomonas</taxon>
    </lineage>
</organism>
<keyword evidence="4 9" id="KW-0808">Transferase</keyword>
<evidence type="ECO:0000256" key="8">
    <source>
        <dbReference type="ARBA" id="ARBA00061188"/>
    </source>
</evidence>
<dbReference type="FunFam" id="3.40.1030.10:FF:000002">
    <property type="entry name" value="Anthranilate phosphoribosyltransferase"/>
    <property type="match status" value="1"/>
</dbReference>
<name>A0A059FAX5_9PROT</name>
<dbReference type="SUPFAM" id="SSF52418">
    <property type="entry name" value="Nucleoside phosphorylase/phosphoribosyltransferase catalytic domain"/>
    <property type="match status" value="1"/>
</dbReference>
<evidence type="ECO:0000256" key="6">
    <source>
        <dbReference type="ARBA" id="ARBA00023141"/>
    </source>
</evidence>
<sequence>MTDIPPLSNALLALARRQPLDDNVLKGAFDTLLSGEAAPEEIGAFLMGLAVRGETADELTAGATIMRQHARTVPTTGPLLDTCGTGGLPWKSLNTSTASAIVIAAAGGRVAKHGNRSVPPKTGSADVLESLGVNLEISEGEFTNCLDGAGVAFLYARTHHSAMRHVAPVRARLGIRTIFNLLGPLTNPAGACHQVLGVFAPEWVEPMAETLGRLGTERAWVVHGLDGIDELSIAGPSKVCEVLEDGTLNKFEIHPSDAGLGTHPLSALESEDVAGNALAITELLDGHENPFRETVLLNAAAGLHVHGKASDLKEGAAMAAEAIDSGKAKQTLRKLVELSRGEPLE</sequence>
<dbReference type="Pfam" id="PF00591">
    <property type="entry name" value="Glycos_transf_3"/>
    <property type="match status" value="1"/>
</dbReference>
<evidence type="ECO:0000256" key="1">
    <source>
        <dbReference type="ARBA" id="ARBA00004907"/>
    </source>
</evidence>
<accession>A0A059FAX5</accession>
<reference evidence="12 13" key="1">
    <citation type="journal article" date="2014" name="Antonie Van Leeuwenhoek">
        <title>Hyphomonas beringensis sp. nov. and Hyphomonas chukchiensis sp. nov., isolated from surface seawater of the Bering Sea and Chukchi Sea.</title>
        <authorList>
            <person name="Li C."/>
            <person name="Lai Q."/>
            <person name="Li G."/>
            <person name="Dong C."/>
            <person name="Wang J."/>
            <person name="Liao Y."/>
            <person name="Shao Z."/>
        </authorList>
    </citation>
    <scope>NUCLEOTIDE SEQUENCE [LARGE SCALE GENOMIC DNA]</scope>
    <source>
        <strain evidence="12 13">VP2</strain>
    </source>
</reference>
<dbReference type="GO" id="GO:0000287">
    <property type="term" value="F:magnesium ion binding"/>
    <property type="evidence" value="ECO:0007669"/>
    <property type="project" value="UniProtKB-UniRule"/>
</dbReference>
<dbReference type="InterPro" id="IPR035902">
    <property type="entry name" value="Nuc_phospho_transferase"/>
</dbReference>
<dbReference type="EMBL" id="ARYJ01000007">
    <property type="protein sequence ID" value="KCZ87752.1"/>
    <property type="molecule type" value="Genomic_DNA"/>
</dbReference>
<feature type="binding site" evidence="9">
    <location>
        <position position="115"/>
    </location>
    <ligand>
        <name>anthranilate</name>
        <dbReference type="ChEBI" id="CHEBI:16567"/>
        <label>1</label>
    </ligand>
</feature>
<comment type="catalytic activity">
    <reaction evidence="7 9">
        <text>N-(5-phospho-beta-D-ribosyl)anthranilate + diphosphate = 5-phospho-alpha-D-ribose 1-diphosphate + anthranilate</text>
        <dbReference type="Rhea" id="RHEA:11768"/>
        <dbReference type="ChEBI" id="CHEBI:16567"/>
        <dbReference type="ChEBI" id="CHEBI:18277"/>
        <dbReference type="ChEBI" id="CHEBI:33019"/>
        <dbReference type="ChEBI" id="CHEBI:58017"/>
        <dbReference type="EC" id="2.4.2.18"/>
    </reaction>
</comment>
<comment type="cofactor">
    <cofactor evidence="9">
        <name>Mg(2+)</name>
        <dbReference type="ChEBI" id="CHEBI:18420"/>
    </cofactor>
    <text evidence="9">Binds 2 magnesium ions per monomer.</text>
</comment>
<evidence type="ECO:0000256" key="2">
    <source>
        <dbReference type="ARBA" id="ARBA00022605"/>
    </source>
</evidence>
<evidence type="ECO:0000256" key="4">
    <source>
        <dbReference type="ARBA" id="ARBA00022679"/>
    </source>
</evidence>
<dbReference type="UniPathway" id="UPA00035">
    <property type="reaction ID" value="UER00041"/>
</dbReference>
<dbReference type="EC" id="2.4.2.18" evidence="9"/>
<feature type="binding site" evidence="9">
    <location>
        <position position="230"/>
    </location>
    <ligand>
        <name>Mg(2+)</name>
        <dbReference type="ChEBI" id="CHEBI:18420"/>
        <label>1</label>
    </ligand>
</feature>
<dbReference type="GO" id="GO:0005829">
    <property type="term" value="C:cytosol"/>
    <property type="evidence" value="ECO:0007669"/>
    <property type="project" value="TreeGrafter"/>
</dbReference>
<evidence type="ECO:0000256" key="7">
    <source>
        <dbReference type="ARBA" id="ARBA00052328"/>
    </source>
</evidence>
<feature type="domain" description="Glycosyl transferase family 3" evidence="10">
    <location>
        <begin position="78"/>
        <end position="328"/>
    </location>
</feature>
<dbReference type="OrthoDB" id="9806430at2"/>
<dbReference type="AlphaFoldDB" id="A0A059FAX5"/>
<comment type="caution">
    <text evidence="12">The sequence shown here is derived from an EMBL/GenBank/DDBJ whole genome shotgun (WGS) entry which is preliminary data.</text>
</comment>
<dbReference type="STRING" id="1280952.HJA_12149"/>
<feature type="binding site" evidence="9">
    <location>
        <position position="170"/>
    </location>
    <ligand>
        <name>anthranilate</name>
        <dbReference type="ChEBI" id="CHEBI:16567"/>
        <label>2</label>
    </ligand>
</feature>
<proteinExistence type="inferred from homology"/>
<comment type="pathway">
    <text evidence="1 9">Amino-acid biosynthesis; L-tryptophan biosynthesis; L-tryptophan from chorismate: step 2/5.</text>
</comment>
<keyword evidence="13" id="KW-1185">Reference proteome</keyword>
<keyword evidence="6 9" id="KW-0057">Aromatic amino acid biosynthesis</keyword>
<dbReference type="Pfam" id="PF02885">
    <property type="entry name" value="Glycos_trans_3N"/>
    <property type="match status" value="1"/>
</dbReference>
<feature type="domain" description="Glycosyl transferase family 3 N-terminal" evidence="11">
    <location>
        <begin position="10"/>
        <end position="70"/>
    </location>
</feature>
<feature type="binding site" evidence="9">
    <location>
        <begin position="94"/>
        <end position="97"/>
    </location>
    <ligand>
        <name>5-phospho-alpha-D-ribose 1-diphosphate</name>
        <dbReference type="ChEBI" id="CHEBI:58017"/>
    </ligand>
</feature>
<dbReference type="eggNOG" id="COG0547">
    <property type="taxonomic scope" value="Bacteria"/>
</dbReference>
<keyword evidence="9" id="KW-0479">Metal-binding</keyword>
<protein>
    <recommendedName>
        <fullName evidence="9">Anthranilate phosphoribosyltransferase</fullName>
        <ecNumber evidence="9">2.4.2.18</ecNumber>
    </recommendedName>
</protein>
<comment type="function">
    <text evidence="9">Catalyzes the transfer of the phosphoribosyl group of 5-phosphorylribose-1-pyrophosphate (PRPP) to anthranilate to yield N-(5'-phosphoribosyl)-anthranilate (PRA).</text>
</comment>
<evidence type="ECO:0000313" key="13">
    <source>
        <dbReference type="Proteomes" id="UP000024816"/>
    </source>
</evidence>
<dbReference type="PANTHER" id="PTHR43285:SF2">
    <property type="entry name" value="ANTHRANILATE PHOSPHORIBOSYLTRANSFERASE"/>
    <property type="match status" value="1"/>
</dbReference>
<dbReference type="InterPro" id="IPR000312">
    <property type="entry name" value="Glycosyl_Trfase_fam3"/>
</dbReference>
<evidence type="ECO:0000256" key="3">
    <source>
        <dbReference type="ARBA" id="ARBA00022676"/>
    </source>
</evidence>
<evidence type="ECO:0000259" key="11">
    <source>
        <dbReference type="Pfam" id="PF02885"/>
    </source>
</evidence>
<dbReference type="Proteomes" id="UP000024816">
    <property type="component" value="Unassembled WGS sequence"/>
</dbReference>
<evidence type="ECO:0000256" key="5">
    <source>
        <dbReference type="ARBA" id="ARBA00022822"/>
    </source>
</evidence>
<dbReference type="PATRIC" id="fig|1280952.3.peg.2431"/>
<feature type="binding site" evidence="9">
    <location>
        <position position="230"/>
    </location>
    <ligand>
        <name>Mg(2+)</name>
        <dbReference type="ChEBI" id="CHEBI:18420"/>
        <label>2</label>
    </ligand>
</feature>
<evidence type="ECO:0000313" key="12">
    <source>
        <dbReference type="EMBL" id="KCZ87752.1"/>
    </source>
</evidence>
<dbReference type="HAMAP" id="MF_00211">
    <property type="entry name" value="TrpD"/>
    <property type="match status" value="1"/>
</dbReference>
<dbReference type="NCBIfam" id="TIGR01245">
    <property type="entry name" value="trpD"/>
    <property type="match status" value="1"/>
</dbReference>
<evidence type="ECO:0000256" key="9">
    <source>
        <dbReference type="HAMAP-Rule" id="MF_00211"/>
    </source>
</evidence>
<feature type="binding site" evidence="9">
    <location>
        <position position="84"/>
    </location>
    <ligand>
        <name>anthranilate</name>
        <dbReference type="ChEBI" id="CHEBI:16567"/>
        <label>1</label>
    </ligand>
</feature>
<dbReference type="SUPFAM" id="SSF47648">
    <property type="entry name" value="Nucleoside phosphorylase/phosphoribosyltransferase N-terminal domain"/>
    <property type="match status" value="1"/>
</dbReference>
<keyword evidence="5 9" id="KW-0822">Tryptophan biosynthesis</keyword>
<dbReference type="Gene3D" id="3.40.1030.10">
    <property type="entry name" value="Nucleoside phosphorylase/phosphoribosyltransferase catalytic domain"/>
    <property type="match status" value="1"/>
</dbReference>
<dbReference type="GO" id="GO:0000162">
    <property type="term" value="P:L-tryptophan biosynthetic process"/>
    <property type="evidence" value="ECO:0007669"/>
    <property type="project" value="UniProtKB-UniRule"/>
</dbReference>
<feature type="binding site" evidence="9">
    <location>
        <position position="124"/>
    </location>
    <ligand>
        <name>5-phospho-alpha-D-ribose 1-diphosphate</name>
        <dbReference type="ChEBI" id="CHEBI:58017"/>
    </ligand>
</feature>